<name>A0A9W6QSE4_9PSEU</name>
<feature type="compositionally biased region" description="Basic and acidic residues" evidence="3">
    <location>
        <begin position="143"/>
        <end position="156"/>
    </location>
</feature>
<proteinExistence type="predicted"/>
<organism evidence="5 6">
    <name type="scientific">Actinokineospora globicatena</name>
    <dbReference type="NCBI Taxonomy" id="103729"/>
    <lineage>
        <taxon>Bacteria</taxon>
        <taxon>Bacillati</taxon>
        <taxon>Actinomycetota</taxon>
        <taxon>Actinomycetes</taxon>
        <taxon>Pseudonocardiales</taxon>
        <taxon>Pseudonocardiaceae</taxon>
        <taxon>Actinokineospora</taxon>
    </lineage>
</organism>
<dbReference type="EMBL" id="BSSD01000007">
    <property type="protein sequence ID" value="GLW93940.1"/>
    <property type="molecule type" value="Genomic_DNA"/>
</dbReference>
<evidence type="ECO:0000313" key="6">
    <source>
        <dbReference type="Proteomes" id="UP001165042"/>
    </source>
</evidence>
<dbReference type="AlphaFoldDB" id="A0A9W6QSE4"/>
<dbReference type="InterPro" id="IPR023365">
    <property type="entry name" value="Sortase_dom-sf"/>
</dbReference>
<dbReference type="Proteomes" id="UP001165042">
    <property type="component" value="Unassembled WGS sequence"/>
</dbReference>
<reference evidence="5" key="1">
    <citation type="submission" date="2023-02" db="EMBL/GenBank/DDBJ databases">
        <title>Actinokineospora globicatena NBRC 15670.</title>
        <authorList>
            <person name="Ichikawa N."/>
            <person name="Sato H."/>
            <person name="Tonouchi N."/>
        </authorList>
    </citation>
    <scope>NUCLEOTIDE SEQUENCE</scope>
    <source>
        <strain evidence="5">NBRC 15670</strain>
    </source>
</reference>
<evidence type="ECO:0000256" key="3">
    <source>
        <dbReference type="SAM" id="MobiDB-lite"/>
    </source>
</evidence>
<gene>
    <name evidence="5" type="ORF">Aglo03_47560</name>
</gene>
<feature type="transmembrane region" description="Helical" evidence="4">
    <location>
        <begin position="237"/>
        <end position="262"/>
    </location>
</feature>
<feature type="region of interest" description="Disordered" evidence="3">
    <location>
        <begin position="1"/>
        <end position="230"/>
    </location>
</feature>
<dbReference type="Gene3D" id="2.40.260.10">
    <property type="entry name" value="Sortase"/>
    <property type="match status" value="1"/>
</dbReference>
<feature type="compositionally biased region" description="Acidic residues" evidence="3">
    <location>
        <begin position="201"/>
        <end position="210"/>
    </location>
</feature>
<evidence type="ECO:0000313" key="5">
    <source>
        <dbReference type="EMBL" id="GLW93940.1"/>
    </source>
</evidence>
<protein>
    <recommendedName>
        <fullName evidence="7">LPXTG-site transpeptidase (Sortase) family protein</fullName>
    </recommendedName>
</protein>
<feature type="active site" description="Proton donor/acceptor" evidence="2">
    <location>
        <position position="354"/>
    </location>
</feature>
<dbReference type="InterPro" id="IPR042003">
    <property type="entry name" value="Sortase_E"/>
</dbReference>
<dbReference type="Pfam" id="PF04203">
    <property type="entry name" value="Sortase"/>
    <property type="match status" value="1"/>
</dbReference>
<keyword evidence="4" id="KW-1133">Transmembrane helix</keyword>
<dbReference type="CDD" id="cd05830">
    <property type="entry name" value="Sortase_E"/>
    <property type="match status" value="1"/>
</dbReference>
<feature type="compositionally biased region" description="Low complexity" evidence="3">
    <location>
        <begin position="125"/>
        <end position="142"/>
    </location>
</feature>
<dbReference type="InterPro" id="IPR005754">
    <property type="entry name" value="Sortase"/>
</dbReference>
<keyword evidence="6" id="KW-1185">Reference proteome</keyword>
<sequence>MQDDRRRVPPPAQHPPPGDDIWPTEDETPPPRGGRRRLEDKPTGSANDRPGRPEVNGKAKQPGDLGSTGSRPAPNGSAPNAGRLPARAPGAVPRRDGPVRHSGSLGPTPPQGGPGPAPQPPRRQPPQGTSAPPRRGQAQAPRPQDRRATHPAEARTELIPPVVEDEPTVFIQAHRGSLGYRDPETERIDSEPDDRVHLDDPADYADDALDDNDHHPADDEFDDEPPPAKRKDSAAFVVVRSLGEAMVTLGIVVLLFVVYEVWVTDLVSAEKQEDVTVALDEQWHQPTTADPQRQQKFEFADGEGMAKLYIPALGDDYHFTIVEGTSTADLETGPGHYKKSALPGQPGNFAVAGHRVGKGAPFNDLDLLSACDAMVVETQTSWFVYRMLPTNDDAKNWTAKAADPKCAGVAPQTGDYAKATGRQIVSPAQSEVVAPVPGNPSAKTPAAERQKMITLTTCHPKFSNRQRMILQGVLVREQPKNAAEPAAVPAELRETG</sequence>
<dbReference type="InterPro" id="IPR053465">
    <property type="entry name" value="Sortase_Class_E"/>
</dbReference>
<dbReference type="NCBIfam" id="NF033747">
    <property type="entry name" value="class_E_sortase"/>
    <property type="match status" value="1"/>
</dbReference>
<feature type="compositionally biased region" description="Basic and acidic residues" evidence="3">
    <location>
        <begin position="181"/>
        <end position="200"/>
    </location>
</feature>
<evidence type="ECO:0008006" key="7">
    <source>
        <dbReference type="Google" id="ProtNLM"/>
    </source>
</evidence>
<dbReference type="SUPFAM" id="SSF63817">
    <property type="entry name" value="Sortase"/>
    <property type="match status" value="1"/>
</dbReference>
<evidence type="ECO:0000256" key="1">
    <source>
        <dbReference type="ARBA" id="ARBA00022801"/>
    </source>
</evidence>
<comment type="caution">
    <text evidence="5">The sequence shown here is derived from an EMBL/GenBank/DDBJ whole genome shotgun (WGS) entry which is preliminary data.</text>
</comment>
<evidence type="ECO:0000256" key="2">
    <source>
        <dbReference type="PIRSR" id="PIRSR605754-1"/>
    </source>
</evidence>
<keyword evidence="4" id="KW-0472">Membrane</keyword>
<feature type="compositionally biased region" description="Pro residues" evidence="3">
    <location>
        <begin position="107"/>
        <end position="124"/>
    </location>
</feature>
<keyword evidence="1" id="KW-0378">Hydrolase</keyword>
<evidence type="ECO:0000256" key="4">
    <source>
        <dbReference type="SAM" id="Phobius"/>
    </source>
</evidence>
<feature type="active site" description="Acyl-thioester intermediate" evidence="2">
    <location>
        <position position="458"/>
    </location>
</feature>
<keyword evidence="4" id="KW-0812">Transmembrane</keyword>
<dbReference type="RefSeq" id="WP_285612150.1">
    <property type="nucleotide sequence ID" value="NZ_BSSD01000007.1"/>
</dbReference>
<feature type="compositionally biased region" description="Pro residues" evidence="3">
    <location>
        <begin position="9"/>
        <end position="18"/>
    </location>
</feature>
<dbReference type="GO" id="GO:0016787">
    <property type="term" value="F:hydrolase activity"/>
    <property type="evidence" value="ECO:0007669"/>
    <property type="project" value="UniProtKB-KW"/>
</dbReference>
<accession>A0A9W6QSE4</accession>